<name>A0ABU9LN47_9BACL</name>
<sequence length="207" mass="25802">MKKTWFIGFESYDVIFQKDLYKRELDLSNILYRLGNLLEVAYMSENYTDEYQLYTYEKEQECFLKLYTQFKQGIIHIEQKIIDEKERRKNFLIQHQVQEWITMLPDVFDMHKQLSTFEHGEWKTWLGFCLKQHQITPLKAHTYQKLVELACLFYAWYFLNHVIDWERFDIDPIYRANQQYYLKKHYDEATFYRLEHLMIFQKIYLLF</sequence>
<dbReference type="RefSeq" id="WP_342303166.1">
    <property type="nucleotide sequence ID" value="NZ_JBCEWA010000012.1"/>
</dbReference>
<evidence type="ECO:0000313" key="2">
    <source>
        <dbReference type="Proteomes" id="UP001398420"/>
    </source>
</evidence>
<dbReference type="EMBL" id="JBCEWA010000012">
    <property type="protein sequence ID" value="MEL5989403.1"/>
    <property type="molecule type" value="Genomic_DNA"/>
</dbReference>
<dbReference type="Proteomes" id="UP001398420">
    <property type="component" value="Unassembled WGS sequence"/>
</dbReference>
<organism evidence="1 2">
    <name type="scientific">Kurthia gibsonii</name>
    <dbReference type="NCBI Taxonomy" id="33946"/>
    <lineage>
        <taxon>Bacteria</taxon>
        <taxon>Bacillati</taxon>
        <taxon>Bacillota</taxon>
        <taxon>Bacilli</taxon>
        <taxon>Bacillales</taxon>
        <taxon>Caryophanaceae</taxon>
        <taxon>Kurthia</taxon>
    </lineage>
</organism>
<proteinExistence type="predicted"/>
<protein>
    <submittedName>
        <fullName evidence="1">Uncharacterized protein</fullName>
    </submittedName>
</protein>
<comment type="caution">
    <text evidence="1">The sequence shown here is derived from an EMBL/GenBank/DDBJ whole genome shotgun (WGS) entry which is preliminary data.</text>
</comment>
<gene>
    <name evidence="1" type="ORF">AAF454_13400</name>
</gene>
<accession>A0ABU9LN47</accession>
<keyword evidence="2" id="KW-1185">Reference proteome</keyword>
<evidence type="ECO:0000313" key="1">
    <source>
        <dbReference type="EMBL" id="MEL5989403.1"/>
    </source>
</evidence>
<reference evidence="1 2" key="1">
    <citation type="submission" date="2024-04" db="EMBL/GenBank/DDBJ databases">
        <authorList>
            <person name="Wu Y.S."/>
            <person name="Zhang L."/>
        </authorList>
    </citation>
    <scope>NUCLEOTIDE SEQUENCE [LARGE SCALE GENOMIC DNA]</scope>
    <source>
        <strain evidence="1 2">KG-01</strain>
    </source>
</reference>